<evidence type="ECO:0000256" key="1">
    <source>
        <dbReference type="ARBA" id="ARBA00029447"/>
    </source>
</evidence>
<dbReference type="CDD" id="cd00130">
    <property type="entry name" value="PAS"/>
    <property type="match status" value="1"/>
</dbReference>
<keyword evidence="3" id="KW-0812">Transmembrane</keyword>
<dbReference type="InterPro" id="IPR001610">
    <property type="entry name" value="PAC"/>
</dbReference>
<evidence type="ECO:0000259" key="4">
    <source>
        <dbReference type="PROSITE" id="PS50111"/>
    </source>
</evidence>
<reference evidence="7" key="1">
    <citation type="submission" date="2017-08" db="EMBL/GenBank/DDBJ databases">
        <authorList>
            <person name="Imhoff J.F."/>
            <person name="Rahn T."/>
            <person name="Kuenzel S."/>
            <person name="Neulinger S.C."/>
        </authorList>
    </citation>
    <scope>NUCLEOTIDE SEQUENCE</scope>
    <source>
        <strain evidence="7">IM 151</strain>
    </source>
</reference>
<keyword evidence="3" id="KW-1133">Transmembrane helix</keyword>
<dbReference type="SUPFAM" id="SSF55785">
    <property type="entry name" value="PYP-like sensor domain (PAS domain)"/>
    <property type="match status" value="1"/>
</dbReference>
<dbReference type="SMART" id="SM00283">
    <property type="entry name" value="MA"/>
    <property type="match status" value="1"/>
</dbReference>
<keyword evidence="3" id="KW-0472">Membrane</keyword>
<dbReference type="CDD" id="cd11386">
    <property type="entry name" value="MCP_signal"/>
    <property type="match status" value="1"/>
</dbReference>
<evidence type="ECO:0008006" key="9">
    <source>
        <dbReference type="Google" id="ProtNLM"/>
    </source>
</evidence>
<evidence type="ECO:0000259" key="6">
    <source>
        <dbReference type="PROSITE" id="PS50885"/>
    </source>
</evidence>
<dbReference type="Gene3D" id="3.30.450.20">
    <property type="entry name" value="PAS domain"/>
    <property type="match status" value="1"/>
</dbReference>
<evidence type="ECO:0000256" key="3">
    <source>
        <dbReference type="SAM" id="Phobius"/>
    </source>
</evidence>
<dbReference type="NCBIfam" id="TIGR00229">
    <property type="entry name" value="sensory_box"/>
    <property type="match status" value="1"/>
</dbReference>
<gene>
    <name evidence="7" type="ORF">CKO43_09380</name>
</gene>
<dbReference type="PRINTS" id="PR00260">
    <property type="entry name" value="CHEMTRNSDUCR"/>
</dbReference>
<dbReference type="CDD" id="cd06225">
    <property type="entry name" value="HAMP"/>
    <property type="match status" value="1"/>
</dbReference>
<feature type="transmembrane region" description="Helical" evidence="3">
    <location>
        <begin position="193"/>
        <end position="213"/>
    </location>
</feature>
<dbReference type="InterPro" id="IPR003660">
    <property type="entry name" value="HAMP_dom"/>
</dbReference>
<dbReference type="PANTHER" id="PTHR43531">
    <property type="entry name" value="PROTEIN ICFG"/>
    <property type="match status" value="1"/>
</dbReference>
<dbReference type="PROSITE" id="PS50885">
    <property type="entry name" value="HAMP"/>
    <property type="match status" value="1"/>
</dbReference>
<feature type="domain" description="Methyl-accepting transducer" evidence="4">
    <location>
        <begin position="271"/>
        <end position="500"/>
    </location>
</feature>
<reference evidence="7" key="2">
    <citation type="journal article" date="2020" name="Microorganisms">
        <title>Osmotic Adaptation and Compatible Solute Biosynthesis of Phototrophic Bacteria as Revealed from Genome Analyses.</title>
        <authorList>
            <person name="Imhoff J.F."/>
            <person name="Rahn T."/>
            <person name="Kunzel S."/>
            <person name="Keller A."/>
            <person name="Neulinger S.C."/>
        </authorList>
    </citation>
    <scope>NUCLEOTIDE SEQUENCE</scope>
    <source>
        <strain evidence="7">IM 151</strain>
    </source>
</reference>
<dbReference type="EMBL" id="NRRU01000029">
    <property type="protein sequence ID" value="MBK1712989.1"/>
    <property type="molecule type" value="Genomic_DNA"/>
</dbReference>
<keyword evidence="8" id="KW-1185">Reference proteome</keyword>
<dbReference type="PROSITE" id="PS50111">
    <property type="entry name" value="CHEMOTAXIS_TRANSDUC_2"/>
    <property type="match status" value="1"/>
</dbReference>
<evidence type="ECO:0000313" key="8">
    <source>
        <dbReference type="Proteomes" id="UP001041814"/>
    </source>
</evidence>
<evidence type="ECO:0000256" key="2">
    <source>
        <dbReference type="PROSITE-ProRule" id="PRU00284"/>
    </source>
</evidence>
<keyword evidence="2" id="KW-0807">Transducer</keyword>
<dbReference type="SUPFAM" id="SSF58104">
    <property type="entry name" value="Methyl-accepting chemotaxis protein (MCP) signaling domain"/>
    <property type="match status" value="1"/>
</dbReference>
<dbReference type="Pfam" id="PF00672">
    <property type="entry name" value="HAMP"/>
    <property type="match status" value="1"/>
</dbReference>
<comment type="caution">
    <text evidence="7">The sequence shown here is derived from an EMBL/GenBank/DDBJ whole genome shotgun (WGS) entry which is preliminary data.</text>
</comment>
<dbReference type="Gene3D" id="1.10.287.950">
    <property type="entry name" value="Methyl-accepting chemotaxis protein"/>
    <property type="match status" value="1"/>
</dbReference>
<protein>
    <recommendedName>
        <fullName evidence="9">Methyl-accepting chemotaxis sensory transducer with Pas/Pac sensor</fullName>
    </recommendedName>
</protein>
<dbReference type="InterPro" id="IPR004090">
    <property type="entry name" value="Chemotax_Me-accpt_rcpt"/>
</dbReference>
<dbReference type="InterPro" id="IPR000014">
    <property type="entry name" value="PAS"/>
</dbReference>
<feature type="domain" description="HAMP" evidence="6">
    <location>
        <begin position="214"/>
        <end position="266"/>
    </location>
</feature>
<sequence>MRQNLPVTQREHPFPDGTTLMSMTDPRGKIVYANAAFVAISGYAREELVGQPHNIVRHPDVPAAAFADMWTTLKAGQAWTGIVKNRRKNGDHYWVRANVAPIVRDGQTVGYLSVRTRPTADEIQGSEALYRQIREGRAKGLAIQCGLLVRTGAGALLSLRQRMSLAWRVHLGCLLAALPAVGAAVASAAPAPVVAAVAACAAVGALAADWWLLQQLVRPIRSVAEQALKVATGQPGTAVLLDRADDVGMLMRSINQSGLNLRSLVDDVAHQVDGLGTASREIAAGNLDLSQRTEQTAASLEETAASMQQMTGNVRQTADSAGVAHDLAAEATEAAAHGGAAVGLMVATMSEISGSSTRIGEIVGVIDGIAFQTNLLALNAAVEAARAGEQGRGFAVVAAEVRALAKRSAEAAREIKRLITESQERVEAGNRQAGDTGAAMERLVGQVRRVGDLLGEISSAAREQSDGIGQVNSAVSELDRSTQQNAALVEQTAAAAASLRQQAQALSEAVAVFDMGAKTARG</sequence>
<feature type="transmembrane region" description="Helical" evidence="3">
    <location>
        <begin position="165"/>
        <end position="187"/>
    </location>
</feature>
<dbReference type="Pfam" id="PF08447">
    <property type="entry name" value="PAS_3"/>
    <property type="match status" value="1"/>
</dbReference>
<dbReference type="SMART" id="SM00091">
    <property type="entry name" value="PAS"/>
    <property type="match status" value="1"/>
</dbReference>
<dbReference type="SMART" id="SM00304">
    <property type="entry name" value="HAMP"/>
    <property type="match status" value="2"/>
</dbReference>
<dbReference type="InterPro" id="IPR035965">
    <property type="entry name" value="PAS-like_dom_sf"/>
</dbReference>
<comment type="similarity">
    <text evidence="1">Belongs to the methyl-accepting chemotaxis (MCP) protein family.</text>
</comment>
<dbReference type="Pfam" id="PF00015">
    <property type="entry name" value="MCPsignal"/>
    <property type="match status" value="1"/>
</dbReference>
<proteinExistence type="inferred from homology"/>
<dbReference type="SMART" id="SM00086">
    <property type="entry name" value="PAC"/>
    <property type="match status" value="1"/>
</dbReference>
<evidence type="ECO:0000313" key="7">
    <source>
        <dbReference type="EMBL" id="MBK1712989.1"/>
    </source>
</evidence>
<evidence type="ECO:0000259" key="5">
    <source>
        <dbReference type="PROSITE" id="PS50112"/>
    </source>
</evidence>
<name>A0ABS1DSJ6_RUBGE</name>
<feature type="domain" description="PAS" evidence="5">
    <location>
        <begin position="23"/>
        <end position="60"/>
    </location>
</feature>
<dbReference type="InterPro" id="IPR004089">
    <property type="entry name" value="MCPsignal_dom"/>
</dbReference>
<accession>A0ABS1DSJ6</accession>
<dbReference type="InterPro" id="IPR013655">
    <property type="entry name" value="PAS_fold_3"/>
</dbReference>
<dbReference type="PROSITE" id="PS50112">
    <property type="entry name" value="PAS"/>
    <property type="match status" value="1"/>
</dbReference>
<dbReference type="PANTHER" id="PTHR43531:SF7">
    <property type="entry name" value="AEROTAXIS RECEPTOR"/>
    <property type="match status" value="1"/>
</dbReference>
<dbReference type="InterPro" id="IPR051310">
    <property type="entry name" value="MCP_chemotaxis"/>
</dbReference>
<dbReference type="Proteomes" id="UP001041814">
    <property type="component" value="Unassembled WGS sequence"/>
</dbReference>
<dbReference type="RefSeq" id="WP_200378482.1">
    <property type="nucleotide sequence ID" value="NZ_NRRU01000029.1"/>
</dbReference>
<organism evidence="7 8">
    <name type="scientific">Rubrivivax gelatinosus</name>
    <name type="common">Rhodocyclus gelatinosus</name>
    <name type="synonym">Rhodopseudomonas gelatinosa</name>
    <dbReference type="NCBI Taxonomy" id="28068"/>
    <lineage>
        <taxon>Bacteria</taxon>
        <taxon>Pseudomonadati</taxon>
        <taxon>Pseudomonadota</taxon>
        <taxon>Betaproteobacteria</taxon>
        <taxon>Burkholderiales</taxon>
        <taxon>Sphaerotilaceae</taxon>
        <taxon>Rubrivivax</taxon>
    </lineage>
</organism>